<comment type="similarity">
    <text evidence="1 2">Belongs to the CNOT10 family.</text>
</comment>
<feature type="compositionally biased region" description="Polar residues" evidence="4">
    <location>
        <begin position="483"/>
        <end position="496"/>
    </location>
</feature>
<sequence>ANKDNPNQGTEKHEGVGTSGITDQEKELSSSALQAFLAGNYDACLQHLNTLQDINKDDYKITLNTAVAEFCKSNQTTTDNLRQTLNQLKNQVHSVVEEMDGLDDVENSMLYYNQAVILYHLRQYTEAISVGEKLYQFIEPFEEKFAQAVCFLLVDLYLLTYQAEKALHLLAVLEKMISQGNNNSKNGKNESGNNTNKDSSNQKAESGALIEVAKSKIHQYKVRAYIQMKSLKACKREIKSVMNTAGNSAPSLFLKSNFEYLRGNYRKAVKLLNSANIAEHPGFMKTGECLRCMFWNNLGCIHFAMGKHNLGIFYFKKALQENDNACAQLGTGSSDPGKKFSGRPMCTLLTNKRYELLYNCGIQLLHIGRPLAAFECLIEAVQVYHSNPRLWLRIAECCIAANKGTSEQETKGLPSKKGIVQSIVGQGYHRKIVLASQSIQNVVYNDGQSSAIPVASMEFAAICLRNALLLLPEDQQEPKQENGSKTSNQLGGNTENSESKALISLDRISDAITHLNPENVTDVSLGISSNEQDQGSDKGENEAMESSGKQTPQCYPSSVTSARTMMLFNLGSAYCLRSEYDKARKCLHQAASLIHPKEIPPEAILLAVYLELQNGNTQLALQIIKRNQLLPSVKTLSDMRKKPVFQPVHSIQPIQMPAFTTVQRK</sequence>
<name>A0A8C0FGE5_BUBBB</name>
<dbReference type="GO" id="GO:0006402">
    <property type="term" value="P:mRNA catabolic process"/>
    <property type="evidence" value="ECO:0007669"/>
    <property type="project" value="TreeGrafter"/>
</dbReference>
<feature type="compositionally biased region" description="Polar residues" evidence="4">
    <location>
        <begin position="547"/>
        <end position="556"/>
    </location>
</feature>
<keyword evidence="3" id="KW-0175">Coiled coil</keyword>
<evidence type="ECO:0000256" key="4">
    <source>
        <dbReference type="SAM" id="MobiDB-lite"/>
    </source>
</evidence>
<keyword evidence="2" id="KW-0810">Translation regulation</keyword>
<reference evidence="5" key="1">
    <citation type="submission" date="2025-08" db="UniProtKB">
        <authorList>
            <consortium name="Ensembl"/>
        </authorList>
    </citation>
    <scope>IDENTIFICATION</scope>
</reference>
<evidence type="ECO:0000256" key="3">
    <source>
        <dbReference type="SAM" id="Coils"/>
    </source>
</evidence>
<keyword evidence="2" id="KW-0963">Cytoplasm</keyword>
<evidence type="ECO:0000256" key="1">
    <source>
        <dbReference type="ARBA" id="ARBA00010080"/>
    </source>
</evidence>
<keyword evidence="2" id="KW-0539">Nucleus</keyword>
<dbReference type="PANTHER" id="PTHR12979:SF5">
    <property type="entry name" value="CCR4-NOT TRANSCRIPTION COMPLEX SUBUNIT 10"/>
    <property type="match status" value="1"/>
</dbReference>
<dbReference type="GO" id="GO:0031047">
    <property type="term" value="P:regulatory ncRNA-mediated gene silencing"/>
    <property type="evidence" value="ECO:0007669"/>
    <property type="project" value="UniProtKB-UniRule"/>
</dbReference>
<feature type="region of interest" description="Disordered" evidence="4">
    <location>
        <begin position="181"/>
        <end position="203"/>
    </location>
</feature>
<dbReference type="SUPFAM" id="SSF48452">
    <property type="entry name" value="TPR-like"/>
    <property type="match status" value="2"/>
</dbReference>
<evidence type="ECO:0000256" key="2">
    <source>
        <dbReference type="RuleBase" id="RU367083"/>
    </source>
</evidence>
<dbReference type="PANTHER" id="PTHR12979">
    <property type="entry name" value="CCR4-NOT TRANSCRIPTION COMPLEX SUBUNIT 10"/>
    <property type="match status" value="1"/>
</dbReference>
<keyword evidence="6" id="KW-1185">Reference proteome</keyword>
<feature type="coiled-coil region" evidence="3">
    <location>
        <begin position="71"/>
        <end position="105"/>
    </location>
</feature>
<reference evidence="5" key="2">
    <citation type="submission" date="2025-09" db="UniProtKB">
        <authorList>
            <consortium name="Ensembl"/>
        </authorList>
    </citation>
    <scope>IDENTIFICATION</scope>
</reference>
<dbReference type="AlphaFoldDB" id="A0A8C0FGE5"/>
<dbReference type="GO" id="GO:0017148">
    <property type="term" value="P:negative regulation of translation"/>
    <property type="evidence" value="ECO:0007669"/>
    <property type="project" value="TreeGrafter"/>
</dbReference>
<comment type="function">
    <text evidence="2">Component of the CCR4-NOT complex which is one of the major cellular mRNA deadenylases and is linked to various cellular processes including bulk mRNA degradation, miRNA-mediated repression, translational repression during translational initiation and general transcription regulation.</text>
</comment>
<organism evidence="5 6">
    <name type="scientific">Bubo bubo</name>
    <name type="common">Eurasian eagle-owl</name>
    <name type="synonym">Strix bubo</name>
    <dbReference type="NCBI Taxonomy" id="30461"/>
    <lineage>
        <taxon>Eukaryota</taxon>
        <taxon>Metazoa</taxon>
        <taxon>Chordata</taxon>
        <taxon>Craniata</taxon>
        <taxon>Vertebrata</taxon>
        <taxon>Euteleostomi</taxon>
        <taxon>Archelosauria</taxon>
        <taxon>Archosauria</taxon>
        <taxon>Dinosauria</taxon>
        <taxon>Saurischia</taxon>
        <taxon>Theropoda</taxon>
        <taxon>Coelurosauria</taxon>
        <taxon>Aves</taxon>
        <taxon>Neognathae</taxon>
        <taxon>Neoaves</taxon>
        <taxon>Telluraves</taxon>
        <taxon>Strigiformes</taxon>
        <taxon>Strigidae</taxon>
        <taxon>Bubo</taxon>
    </lineage>
</organism>
<dbReference type="GO" id="GO:0005634">
    <property type="term" value="C:nucleus"/>
    <property type="evidence" value="ECO:0007669"/>
    <property type="project" value="UniProtKB-SubCell"/>
</dbReference>
<feature type="region of interest" description="Disordered" evidence="4">
    <location>
        <begin position="475"/>
        <end position="496"/>
    </location>
</feature>
<feature type="region of interest" description="Disordered" evidence="4">
    <location>
        <begin position="1"/>
        <end position="24"/>
    </location>
</feature>
<protein>
    <recommendedName>
        <fullName evidence="2">CCR4-NOT transcription complex subunit 10</fullName>
    </recommendedName>
</protein>
<feature type="compositionally biased region" description="Low complexity" evidence="4">
    <location>
        <begin position="181"/>
        <end position="197"/>
    </location>
</feature>
<dbReference type="SMART" id="SM00028">
    <property type="entry name" value="TPR"/>
    <property type="match status" value="5"/>
</dbReference>
<keyword evidence="2" id="KW-0805">Transcription regulation</keyword>
<feature type="compositionally biased region" description="Polar residues" evidence="4">
    <location>
        <begin position="522"/>
        <end position="533"/>
    </location>
</feature>
<dbReference type="Ensembl" id="ENSBOBT00000018025.1">
    <property type="protein sequence ID" value="ENSBOBP00000017629.1"/>
    <property type="gene ID" value="ENSBOBG00000010373.1"/>
</dbReference>
<dbReference type="InterPro" id="IPR019734">
    <property type="entry name" value="TPR_rpt"/>
</dbReference>
<dbReference type="GO" id="GO:0005737">
    <property type="term" value="C:cytoplasm"/>
    <property type="evidence" value="ECO:0007669"/>
    <property type="project" value="UniProtKB-SubCell"/>
</dbReference>
<feature type="region of interest" description="Disordered" evidence="4">
    <location>
        <begin position="522"/>
        <end position="556"/>
    </location>
</feature>
<comment type="subcellular location">
    <subcellularLocation>
        <location evidence="2">Cytoplasm</location>
    </subcellularLocation>
    <subcellularLocation>
        <location evidence="2">Nucleus</location>
    </subcellularLocation>
</comment>
<dbReference type="InterPro" id="IPR039740">
    <property type="entry name" value="CNOT10"/>
</dbReference>
<keyword evidence="2" id="KW-0804">Transcription</keyword>
<dbReference type="InterPro" id="IPR011990">
    <property type="entry name" value="TPR-like_helical_dom_sf"/>
</dbReference>
<evidence type="ECO:0000313" key="6">
    <source>
        <dbReference type="Proteomes" id="UP000694567"/>
    </source>
</evidence>
<accession>A0A8C0FGE5</accession>
<dbReference type="Gene3D" id="1.25.40.10">
    <property type="entry name" value="Tetratricopeptide repeat domain"/>
    <property type="match status" value="1"/>
</dbReference>
<dbReference type="GO" id="GO:0030014">
    <property type="term" value="C:CCR4-NOT complex"/>
    <property type="evidence" value="ECO:0007669"/>
    <property type="project" value="UniProtKB-UniRule"/>
</dbReference>
<dbReference type="Proteomes" id="UP000694567">
    <property type="component" value="Unplaced"/>
</dbReference>
<keyword evidence="2" id="KW-0943">RNA-mediated gene silencing</keyword>
<proteinExistence type="inferred from homology"/>
<evidence type="ECO:0000313" key="5">
    <source>
        <dbReference type="Ensembl" id="ENSBOBP00000017629.1"/>
    </source>
</evidence>
<dbReference type="Pfam" id="PF13181">
    <property type="entry name" value="TPR_8"/>
    <property type="match status" value="1"/>
</dbReference>